<accession>L8PSG5</accession>
<organism evidence="1 2">
    <name type="scientific">Streptomyces viridochromogenes Tue57</name>
    <dbReference type="NCBI Taxonomy" id="1160705"/>
    <lineage>
        <taxon>Bacteria</taxon>
        <taxon>Bacillati</taxon>
        <taxon>Actinomycetota</taxon>
        <taxon>Actinomycetes</taxon>
        <taxon>Kitasatosporales</taxon>
        <taxon>Streptomycetaceae</taxon>
        <taxon>Streptomyces</taxon>
    </lineage>
</organism>
<reference evidence="1 2" key="1">
    <citation type="journal article" date="2013" name="Genome Announc.">
        <title>Draft Genome Sequence of Streptomyces viridochromogenes Strain Tu57, Producer of Avilamycin.</title>
        <authorList>
            <person name="Gruning B.A."/>
            <person name="Erxleben A."/>
            <person name="Hahnlein A."/>
            <person name="Gunther S."/>
        </authorList>
    </citation>
    <scope>NUCLEOTIDE SEQUENCE [LARGE SCALE GENOMIC DNA]</scope>
    <source>
        <strain evidence="1 2">Tue57</strain>
    </source>
</reference>
<gene>
    <name evidence="1" type="ORF">STVIR_0018</name>
</gene>
<dbReference type="AlphaFoldDB" id="L8PSG5"/>
<comment type="caution">
    <text evidence="1">The sequence shown here is derived from an EMBL/GenBank/DDBJ whole genome shotgun (WGS) entry which is preliminary data.</text>
</comment>
<sequence length="43" mass="4709">MEEASWRSQRGAFLLLRAMAGELVFMASEPARGRLWTAGGLNA</sequence>
<evidence type="ECO:0000313" key="2">
    <source>
        <dbReference type="Proteomes" id="UP000011205"/>
    </source>
</evidence>
<dbReference type="Proteomes" id="UP000011205">
    <property type="component" value="Unassembled WGS sequence"/>
</dbReference>
<dbReference type="EMBL" id="AMLP01000001">
    <property type="protein sequence ID" value="ELS59024.1"/>
    <property type="molecule type" value="Genomic_DNA"/>
</dbReference>
<proteinExistence type="predicted"/>
<dbReference type="PATRIC" id="fig|1160705.3.peg.18"/>
<name>L8PSG5_STRVR</name>
<protein>
    <submittedName>
        <fullName evidence="1">Uncharacterized protein</fullName>
    </submittedName>
</protein>
<evidence type="ECO:0000313" key="1">
    <source>
        <dbReference type="EMBL" id="ELS59024.1"/>
    </source>
</evidence>